<dbReference type="InterPro" id="IPR036291">
    <property type="entry name" value="NAD(P)-bd_dom_sf"/>
</dbReference>
<name>A0AAD7GNA1_MYCRO</name>
<dbReference type="EMBL" id="JARKIE010000037">
    <property type="protein sequence ID" value="KAJ7695802.1"/>
    <property type="molecule type" value="Genomic_DNA"/>
</dbReference>
<comment type="caution">
    <text evidence="2">The sequence shown here is derived from an EMBL/GenBank/DDBJ whole genome shotgun (WGS) entry which is preliminary data.</text>
</comment>
<keyword evidence="3" id="KW-1185">Reference proteome</keyword>
<evidence type="ECO:0000313" key="2">
    <source>
        <dbReference type="EMBL" id="KAJ7695802.1"/>
    </source>
</evidence>
<organism evidence="2 3">
    <name type="scientific">Mycena rosella</name>
    <name type="common">Pink bonnet</name>
    <name type="synonym">Agaricus rosellus</name>
    <dbReference type="NCBI Taxonomy" id="1033263"/>
    <lineage>
        <taxon>Eukaryota</taxon>
        <taxon>Fungi</taxon>
        <taxon>Dikarya</taxon>
        <taxon>Basidiomycota</taxon>
        <taxon>Agaricomycotina</taxon>
        <taxon>Agaricomycetes</taxon>
        <taxon>Agaricomycetidae</taxon>
        <taxon>Agaricales</taxon>
        <taxon>Marasmiineae</taxon>
        <taxon>Mycenaceae</taxon>
        <taxon>Mycena</taxon>
    </lineage>
</organism>
<dbReference type="SUPFAM" id="SSF51735">
    <property type="entry name" value="NAD(P)-binding Rossmann-fold domains"/>
    <property type="match status" value="1"/>
</dbReference>
<dbReference type="AlphaFoldDB" id="A0AAD7GNA1"/>
<evidence type="ECO:0000313" key="3">
    <source>
        <dbReference type="Proteomes" id="UP001221757"/>
    </source>
</evidence>
<dbReference type="Proteomes" id="UP001221757">
    <property type="component" value="Unassembled WGS sequence"/>
</dbReference>
<dbReference type="InterPro" id="IPR008030">
    <property type="entry name" value="NmrA-like"/>
</dbReference>
<dbReference type="Gene3D" id="3.40.50.720">
    <property type="entry name" value="NAD(P)-binding Rossmann-like Domain"/>
    <property type="match status" value="1"/>
</dbReference>
<reference evidence="2" key="1">
    <citation type="submission" date="2023-03" db="EMBL/GenBank/DDBJ databases">
        <title>Massive genome expansion in bonnet fungi (Mycena s.s.) driven by repeated elements and novel gene families across ecological guilds.</title>
        <authorList>
            <consortium name="Lawrence Berkeley National Laboratory"/>
            <person name="Harder C.B."/>
            <person name="Miyauchi S."/>
            <person name="Viragh M."/>
            <person name="Kuo A."/>
            <person name="Thoen E."/>
            <person name="Andreopoulos B."/>
            <person name="Lu D."/>
            <person name="Skrede I."/>
            <person name="Drula E."/>
            <person name="Henrissat B."/>
            <person name="Morin E."/>
            <person name="Kohler A."/>
            <person name="Barry K."/>
            <person name="LaButti K."/>
            <person name="Morin E."/>
            <person name="Salamov A."/>
            <person name="Lipzen A."/>
            <person name="Mereny Z."/>
            <person name="Hegedus B."/>
            <person name="Baldrian P."/>
            <person name="Stursova M."/>
            <person name="Weitz H."/>
            <person name="Taylor A."/>
            <person name="Grigoriev I.V."/>
            <person name="Nagy L.G."/>
            <person name="Martin F."/>
            <person name="Kauserud H."/>
        </authorList>
    </citation>
    <scope>NUCLEOTIDE SEQUENCE</scope>
    <source>
        <strain evidence="2">CBHHK067</strain>
    </source>
</reference>
<sequence>MPTFLATSATGCQGGSTACLLLAQGAKSLGATLFKGDFDDVPTITGIFLNPFPNFFTDPASEARTTETFVAAVRAAGTAASIVLSTIYGANRYADWDAALRPAFPLLVHTTFRSTWRRVLTVSCPRGFRLDHLDAVDVGQFAAAALLDPARFAGTEIELVGERLTLDEVAAHLAAAVGAEVTVRYHTEEETAEVRKTLPTVETQIWAPTVERLEDTAELARYGFRLTTFKEFFGAEERREKDGGNRGLGRDL</sequence>
<feature type="domain" description="NmrA-like" evidence="1">
    <location>
        <begin position="128"/>
        <end position="191"/>
    </location>
</feature>
<accession>A0AAD7GNA1</accession>
<evidence type="ECO:0000259" key="1">
    <source>
        <dbReference type="Pfam" id="PF05368"/>
    </source>
</evidence>
<dbReference type="Pfam" id="PF05368">
    <property type="entry name" value="NmrA"/>
    <property type="match status" value="1"/>
</dbReference>
<gene>
    <name evidence="2" type="ORF">B0H17DRAFT_1198576</name>
</gene>
<protein>
    <recommendedName>
        <fullName evidence="1">NmrA-like domain-containing protein</fullName>
    </recommendedName>
</protein>
<proteinExistence type="predicted"/>